<dbReference type="EMBL" id="CP007044">
    <property type="protein sequence ID" value="AHG21890.1"/>
    <property type="molecule type" value="Genomic_DNA"/>
</dbReference>
<evidence type="ECO:0000256" key="1">
    <source>
        <dbReference type="ARBA" id="ARBA00022729"/>
    </source>
</evidence>
<sequence length="71" mass="7267">MKNVKTTLLVVALVALSSSAFAQSISATGSTLASAEAKIAAQAQKAGAAYKITSAQMNNQVHMTAELLTDQ</sequence>
<dbReference type="SUPFAM" id="SSF159871">
    <property type="entry name" value="YdgH-like"/>
    <property type="match status" value="1"/>
</dbReference>
<evidence type="ECO:0000259" key="3">
    <source>
        <dbReference type="Pfam" id="PF07338"/>
    </source>
</evidence>
<name>W0LIU6_9GAMM</name>
<dbReference type="RefSeq" id="WP_024911842.1">
    <property type="nucleotide sequence ID" value="NZ_CP007044.2"/>
</dbReference>
<dbReference type="KEGG" id="sfo:Z042_21450"/>
<dbReference type="InterPro" id="IPR025543">
    <property type="entry name" value="Dodecin-like"/>
</dbReference>
<feature type="signal peptide" evidence="2">
    <location>
        <begin position="1"/>
        <end position="22"/>
    </location>
</feature>
<feature type="chain" id="PRO_5004792026" description="YdgH/BhsA/McbA-like domain-containing protein" evidence="2">
    <location>
        <begin position="23"/>
        <end position="71"/>
    </location>
</feature>
<evidence type="ECO:0000313" key="4">
    <source>
        <dbReference type="EMBL" id="AHG21890.1"/>
    </source>
</evidence>
<dbReference type="eggNOG" id="ENOG5032ZBU">
    <property type="taxonomic scope" value="Bacteria"/>
</dbReference>
<evidence type="ECO:0000313" key="5">
    <source>
        <dbReference type="Proteomes" id="UP000019030"/>
    </source>
</evidence>
<dbReference type="Gene3D" id="3.30.1660.10">
    <property type="entry name" value="Flavin-binding protein dodecin"/>
    <property type="match status" value="1"/>
</dbReference>
<evidence type="ECO:0000256" key="2">
    <source>
        <dbReference type="SAM" id="SignalP"/>
    </source>
</evidence>
<dbReference type="Pfam" id="PF07338">
    <property type="entry name" value="YdgH_BhsA-like"/>
    <property type="match status" value="1"/>
</dbReference>
<reference evidence="4 5" key="2">
    <citation type="submission" date="2015-03" db="EMBL/GenBank/DDBJ databases">
        <authorList>
            <person name="Chan K.-G."/>
        </authorList>
    </citation>
    <scope>NUCLEOTIDE SEQUENCE [LARGE SCALE GENOMIC DNA]</scope>
    <source>
        <strain evidence="4 5">RB-25</strain>
    </source>
</reference>
<gene>
    <name evidence="4" type="ORF">Z042_21450</name>
</gene>
<keyword evidence="1 2" id="KW-0732">Signal</keyword>
<dbReference type="InterPro" id="IPR010854">
    <property type="entry name" value="YdgH/BhsA/McbA-like_dom"/>
</dbReference>
<dbReference type="PATRIC" id="fig|1441930.4.peg.4237"/>
<protein>
    <recommendedName>
        <fullName evidence="3">YdgH/BhsA/McbA-like domain-containing protein</fullName>
    </recommendedName>
</protein>
<keyword evidence="5" id="KW-1185">Reference proteome</keyword>
<dbReference type="InterPro" id="IPR036275">
    <property type="entry name" value="YdgH-like_sf"/>
</dbReference>
<proteinExistence type="predicted"/>
<dbReference type="HOGENOM" id="CLU_158602_4_0_6"/>
<dbReference type="Proteomes" id="UP000019030">
    <property type="component" value="Chromosome"/>
</dbReference>
<accession>W0LIU6</accession>
<reference evidence="4 5" key="1">
    <citation type="submission" date="2014-01" db="EMBL/GenBank/DDBJ databases">
        <title>Isolation of Serratia multitudinisentens RB-25 from Ex-Landfill site.</title>
        <authorList>
            <person name="Robson E.H.J."/>
        </authorList>
    </citation>
    <scope>NUCLEOTIDE SEQUENCE [LARGE SCALE GENOMIC DNA]</scope>
    <source>
        <strain evidence="4 5">RB-25</strain>
    </source>
</reference>
<organism evidence="4 5">
    <name type="scientific">Chania multitudinisentens RB-25</name>
    <dbReference type="NCBI Taxonomy" id="1441930"/>
    <lineage>
        <taxon>Bacteria</taxon>
        <taxon>Pseudomonadati</taxon>
        <taxon>Pseudomonadota</taxon>
        <taxon>Gammaproteobacteria</taxon>
        <taxon>Enterobacterales</taxon>
        <taxon>Yersiniaceae</taxon>
        <taxon>Chania</taxon>
    </lineage>
</organism>
<feature type="domain" description="YdgH/BhsA/McbA-like" evidence="3">
    <location>
        <begin position="24"/>
        <end position="67"/>
    </location>
</feature>
<dbReference type="AlphaFoldDB" id="W0LIU6"/>